<evidence type="ECO:0000259" key="1">
    <source>
        <dbReference type="Pfam" id="PF01507"/>
    </source>
</evidence>
<dbReference type="AlphaFoldDB" id="A0A396C5X3"/>
<protein>
    <submittedName>
        <fullName evidence="2">FAD synthetase</fullName>
    </submittedName>
</protein>
<comment type="caution">
    <text evidence="2">The sequence shown here is derived from an EMBL/GenBank/DDBJ whole genome shotgun (WGS) entry which is preliminary data.</text>
</comment>
<evidence type="ECO:0000313" key="2">
    <source>
        <dbReference type="EMBL" id="RHH14493.1"/>
    </source>
</evidence>
<reference evidence="2 3" key="1">
    <citation type="submission" date="2018-08" db="EMBL/GenBank/DDBJ databases">
        <title>A genome reference for cultivated species of the human gut microbiota.</title>
        <authorList>
            <person name="Zou Y."/>
            <person name="Xue W."/>
            <person name="Luo G."/>
        </authorList>
    </citation>
    <scope>NUCLEOTIDE SEQUENCE [LARGE SCALE GENOMIC DNA]</scope>
    <source>
        <strain evidence="2 3">AM18-6</strain>
    </source>
</reference>
<proteinExistence type="predicted"/>
<dbReference type="InterPro" id="IPR014729">
    <property type="entry name" value="Rossmann-like_a/b/a_fold"/>
</dbReference>
<dbReference type="InterPro" id="IPR002500">
    <property type="entry name" value="PAPS_reduct_dom"/>
</dbReference>
<gene>
    <name evidence="2" type="ORF">DW228_06680</name>
</gene>
<dbReference type="Proteomes" id="UP000266644">
    <property type="component" value="Unassembled WGS sequence"/>
</dbReference>
<dbReference type="Gene3D" id="3.40.50.620">
    <property type="entry name" value="HUPs"/>
    <property type="match status" value="1"/>
</dbReference>
<dbReference type="InterPro" id="IPR050128">
    <property type="entry name" value="Sulfate_adenylyltrnsfr_sub2"/>
</dbReference>
<sequence>MEGINLLSYDKYLVQFSGGKDSTAVVLYLLGQGVPKSKIELWHQLIDGPEKTFFDWEITPDYCRKFAAAFGLNIYFQWREGGFRREMMRENARTAPIHFELPDGSIGESGGIRGKLSTRLKFPQCSASLQTRWCSSSLKIDVCSSAIINQERFRSLRTLVLSGERAEESPQRAKYAVFGPDRADLRSGKGFSRHVDRYRPLLHWKETEVWNIIKRHRIRVHPCYYMGWTRCSCKFCIFSQKNQYASAAKISPQQTGNIIQLETRFCCTIKRNITLRKFIDSGTAYKSITSDLQKLATGFNYNRPIILPHSEEWILPAGAYGENCGPA</sequence>
<feature type="domain" description="Phosphoadenosine phosphosulphate reductase" evidence="1">
    <location>
        <begin position="158"/>
        <end position="236"/>
    </location>
</feature>
<dbReference type="SUPFAM" id="SSF52402">
    <property type="entry name" value="Adenine nucleotide alpha hydrolases-like"/>
    <property type="match status" value="1"/>
</dbReference>
<dbReference type="Pfam" id="PF01507">
    <property type="entry name" value="PAPS_reduct"/>
    <property type="match status" value="1"/>
</dbReference>
<evidence type="ECO:0000313" key="3">
    <source>
        <dbReference type="Proteomes" id="UP000266644"/>
    </source>
</evidence>
<organism evidence="2 3">
    <name type="scientific">Bacteroides fragilis</name>
    <dbReference type="NCBI Taxonomy" id="817"/>
    <lineage>
        <taxon>Bacteria</taxon>
        <taxon>Pseudomonadati</taxon>
        <taxon>Bacteroidota</taxon>
        <taxon>Bacteroidia</taxon>
        <taxon>Bacteroidales</taxon>
        <taxon>Bacteroidaceae</taxon>
        <taxon>Bacteroides</taxon>
    </lineage>
</organism>
<accession>A0A396C5X3</accession>
<dbReference type="PANTHER" id="PTHR43196:SF2">
    <property type="entry name" value="PHOSPHOADENOSINE PHOSPHOSULFATE REDUCTASE"/>
    <property type="match status" value="1"/>
</dbReference>
<dbReference type="GO" id="GO:0003824">
    <property type="term" value="F:catalytic activity"/>
    <property type="evidence" value="ECO:0007669"/>
    <property type="project" value="InterPro"/>
</dbReference>
<dbReference type="EMBL" id="QRJE01000008">
    <property type="protein sequence ID" value="RHH14493.1"/>
    <property type="molecule type" value="Genomic_DNA"/>
</dbReference>
<name>A0A396C5X3_BACFG</name>
<dbReference type="PANTHER" id="PTHR43196">
    <property type="entry name" value="SULFATE ADENYLYLTRANSFERASE SUBUNIT 2"/>
    <property type="match status" value="1"/>
</dbReference>